<sequence length="320" mass="36843">MENFDNNKTKPNIGISACLMGHKVRFDGSHKNNKFVNEVANHYFNPVTVCPEVGSGMGTPRPPIHLYNSNQGILLVDRDDHAIDYSEPMHEFAQQESLLLADQLNGFIFKSKSPSCGIERVPIYQDGNKMPDYSGIGAFTQIFTQVNPNIPIEDEGRLNDSKIKENFLERVYAHYRFSMTENTISDLLDFHASYKYSIMARGSQYPSILGRIAASARHDNIEEIRDVYFKEFMQIMKIQASRSKHINTMQHIMGYFKNELDADSKQELLSVFDSYKNYEAPLSTPMALLNLFQRRYKNNYLSTQYYLNPYPKELALRANI</sequence>
<dbReference type="RefSeq" id="WP_053951568.1">
    <property type="nucleotide sequence ID" value="NZ_CP010552.1"/>
</dbReference>
<dbReference type="InterPro" id="IPR007553">
    <property type="entry name" value="2-thiour_desulf"/>
</dbReference>
<organism evidence="2 3">
    <name type="scientific">Candidatus Thioglobus autotrophicus</name>
    <dbReference type="NCBI Taxonomy" id="1705394"/>
    <lineage>
        <taxon>Bacteria</taxon>
        <taxon>Pseudomonadati</taxon>
        <taxon>Pseudomonadota</taxon>
        <taxon>Gammaproteobacteria</taxon>
        <taxon>Candidatus Pseudothioglobaceae</taxon>
        <taxon>Candidatus Thioglobus</taxon>
    </lineage>
</organism>
<dbReference type="OrthoDB" id="495783at2"/>
<keyword evidence="3" id="KW-1185">Reference proteome</keyword>
<evidence type="ECO:0000259" key="1">
    <source>
        <dbReference type="Pfam" id="PF08349"/>
    </source>
</evidence>
<dbReference type="AlphaFoldDB" id="A0A0M5LL39"/>
<dbReference type="PANTHER" id="PTHR30087">
    <property type="entry name" value="INNER MEMBRANE PROTEIN"/>
    <property type="match status" value="1"/>
</dbReference>
<gene>
    <name evidence="2" type="ORF">SP60_04930</name>
</gene>
<accession>A0A0M5LL39</accession>
<protein>
    <recommendedName>
        <fullName evidence="1">DUF1722 domain-containing protein</fullName>
    </recommendedName>
</protein>
<dbReference type="PIRSF" id="PIRSF037004">
    <property type="entry name" value="UCP037004"/>
    <property type="match status" value="1"/>
</dbReference>
<dbReference type="InterPro" id="IPR013560">
    <property type="entry name" value="DUF1722"/>
</dbReference>
<name>A0A0M5LL39_9GAMM</name>
<dbReference type="PANTHER" id="PTHR30087:SF0">
    <property type="entry name" value="INNER MEMBRANE PROTEIN"/>
    <property type="match status" value="1"/>
</dbReference>
<evidence type="ECO:0000313" key="2">
    <source>
        <dbReference type="EMBL" id="ALE52610.1"/>
    </source>
</evidence>
<evidence type="ECO:0000313" key="3">
    <source>
        <dbReference type="Proteomes" id="UP000058020"/>
    </source>
</evidence>
<dbReference type="EMBL" id="CP010552">
    <property type="protein sequence ID" value="ALE52610.1"/>
    <property type="molecule type" value="Genomic_DNA"/>
</dbReference>
<dbReference type="KEGG" id="tho:SP60_04930"/>
<dbReference type="STRING" id="1705394.SP60_04930"/>
<dbReference type="Pfam" id="PF08349">
    <property type="entry name" value="DUF1722"/>
    <property type="match status" value="1"/>
</dbReference>
<reference evidence="2 3" key="1">
    <citation type="journal article" date="2015" name="Genome Announc.">
        <title>Genome Sequence of 'Candidatus Thioglobus autotrophica' Strain EF1, a Chemoautotroph from the SUP05 Clade of Marine Gammaproteobacteria.</title>
        <authorList>
            <person name="Shah V."/>
            <person name="Morris R.M."/>
        </authorList>
    </citation>
    <scope>NUCLEOTIDE SEQUENCE [LARGE SCALE GENOMIC DNA]</scope>
    <source>
        <strain evidence="2 3">EF1</strain>
    </source>
</reference>
<dbReference type="Pfam" id="PF04463">
    <property type="entry name" value="2-thiour_desulf"/>
    <property type="match status" value="1"/>
</dbReference>
<dbReference type="InterPro" id="IPR017087">
    <property type="entry name" value="UCP037004"/>
</dbReference>
<dbReference type="Proteomes" id="UP000058020">
    <property type="component" value="Chromosome"/>
</dbReference>
<dbReference type="PATRIC" id="fig|1705394.5.peg.988"/>
<proteinExistence type="predicted"/>
<feature type="domain" description="DUF1722" evidence="1">
    <location>
        <begin position="195"/>
        <end position="311"/>
    </location>
</feature>